<proteinExistence type="predicted"/>
<name>A0A2J6Q6Q3_9HELO</name>
<accession>A0A2J6Q6Q3</accession>
<evidence type="ECO:0000313" key="2">
    <source>
        <dbReference type="Proteomes" id="UP000235672"/>
    </source>
</evidence>
<keyword evidence="2" id="KW-1185">Reference proteome</keyword>
<protein>
    <submittedName>
        <fullName evidence="1">Uncharacterized protein</fullName>
    </submittedName>
</protein>
<evidence type="ECO:0000313" key="1">
    <source>
        <dbReference type="EMBL" id="PMD21958.1"/>
    </source>
</evidence>
<reference evidence="1 2" key="1">
    <citation type="submission" date="2016-05" db="EMBL/GenBank/DDBJ databases">
        <title>A degradative enzymes factory behind the ericoid mycorrhizal symbiosis.</title>
        <authorList>
            <consortium name="DOE Joint Genome Institute"/>
            <person name="Martino E."/>
            <person name="Morin E."/>
            <person name="Grelet G."/>
            <person name="Kuo A."/>
            <person name="Kohler A."/>
            <person name="Daghino S."/>
            <person name="Barry K."/>
            <person name="Choi C."/>
            <person name="Cichocki N."/>
            <person name="Clum A."/>
            <person name="Copeland A."/>
            <person name="Hainaut M."/>
            <person name="Haridas S."/>
            <person name="Labutti K."/>
            <person name="Lindquist E."/>
            <person name="Lipzen A."/>
            <person name="Khouja H.-R."/>
            <person name="Murat C."/>
            <person name="Ohm R."/>
            <person name="Olson A."/>
            <person name="Spatafora J."/>
            <person name="Veneault-Fourrey C."/>
            <person name="Henrissat B."/>
            <person name="Grigoriev I."/>
            <person name="Martin F."/>
            <person name="Perotto S."/>
        </authorList>
    </citation>
    <scope>NUCLEOTIDE SEQUENCE [LARGE SCALE GENOMIC DNA]</scope>
    <source>
        <strain evidence="1 2">UAMH 7357</strain>
    </source>
</reference>
<dbReference type="Proteomes" id="UP000235672">
    <property type="component" value="Unassembled WGS sequence"/>
</dbReference>
<sequence length="70" mass="8108">MAFRRIQSFIFFPPQGLLRSQRWGTEHWSGDGTFPSGCLAACIALYFEFRGLYIYIWRKAHFITGMGVSI</sequence>
<dbReference type="AlphaFoldDB" id="A0A2J6Q6Q3"/>
<gene>
    <name evidence="1" type="ORF">NA56DRAFT_106857</name>
</gene>
<dbReference type="EMBL" id="KZ613479">
    <property type="protein sequence ID" value="PMD21958.1"/>
    <property type="molecule type" value="Genomic_DNA"/>
</dbReference>
<organism evidence="1 2">
    <name type="scientific">Hyaloscypha hepaticicola</name>
    <dbReference type="NCBI Taxonomy" id="2082293"/>
    <lineage>
        <taxon>Eukaryota</taxon>
        <taxon>Fungi</taxon>
        <taxon>Dikarya</taxon>
        <taxon>Ascomycota</taxon>
        <taxon>Pezizomycotina</taxon>
        <taxon>Leotiomycetes</taxon>
        <taxon>Helotiales</taxon>
        <taxon>Hyaloscyphaceae</taxon>
        <taxon>Hyaloscypha</taxon>
    </lineage>
</organism>